<evidence type="ECO:0000313" key="2">
    <source>
        <dbReference type="EMBL" id="POW09075.1"/>
    </source>
</evidence>
<dbReference type="VEuPathDB" id="FungiDB:PSHT_09312"/>
<comment type="caution">
    <text evidence="2">The sequence shown here is derived from an EMBL/GenBank/DDBJ whole genome shotgun (WGS) entry which is preliminary data.</text>
</comment>
<proteinExistence type="predicted"/>
<organism evidence="2 3">
    <name type="scientific">Puccinia striiformis</name>
    <dbReference type="NCBI Taxonomy" id="27350"/>
    <lineage>
        <taxon>Eukaryota</taxon>
        <taxon>Fungi</taxon>
        <taxon>Dikarya</taxon>
        <taxon>Basidiomycota</taxon>
        <taxon>Pucciniomycotina</taxon>
        <taxon>Pucciniomycetes</taxon>
        <taxon>Pucciniales</taxon>
        <taxon>Pucciniaceae</taxon>
        <taxon>Puccinia</taxon>
    </lineage>
</organism>
<accession>A0A2S4VHX8</accession>
<feature type="compositionally biased region" description="Basic and acidic residues" evidence="1">
    <location>
        <begin position="507"/>
        <end position="516"/>
    </location>
</feature>
<feature type="compositionally biased region" description="Polar residues" evidence="1">
    <location>
        <begin position="427"/>
        <end position="442"/>
    </location>
</feature>
<keyword evidence="3" id="KW-1185">Reference proteome</keyword>
<feature type="compositionally biased region" description="Polar residues" evidence="1">
    <location>
        <begin position="472"/>
        <end position="485"/>
    </location>
</feature>
<dbReference type="VEuPathDB" id="FungiDB:PSTT_15650"/>
<feature type="compositionally biased region" description="Basic and acidic residues" evidence="1">
    <location>
        <begin position="901"/>
        <end position="912"/>
    </location>
</feature>
<evidence type="ECO:0000313" key="3">
    <source>
        <dbReference type="Proteomes" id="UP000238274"/>
    </source>
</evidence>
<reference evidence="3" key="3">
    <citation type="journal article" date="2018" name="Mol. Plant Microbe Interact.">
        <title>Genome sequence resources for the wheat stripe rust pathogen (Puccinia striiformis f. sp. tritici) and the barley stripe rust pathogen (Puccinia striiformis f. sp. hordei).</title>
        <authorList>
            <person name="Xia C."/>
            <person name="Wang M."/>
            <person name="Yin C."/>
            <person name="Cornejo O.E."/>
            <person name="Hulbert S.H."/>
            <person name="Chen X."/>
        </authorList>
    </citation>
    <scope>NUCLEOTIDE SEQUENCE [LARGE SCALE GENOMIC DNA]</scope>
    <source>
        <strain evidence="3">93TX-2</strain>
    </source>
</reference>
<dbReference type="VEuPathDB" id="FungiDB:PSTT_15651"/>
<dbReference type="Pfam" id="PF02992">
    <property type="entry name" value="Transposase_21"/>
    <property type="match status" value="1"/>
</dbReference>
<reference evidence="2 3" key="1">
    <citation type="submission" date="2017-12" db="EMBL/GenBank/DDBJ databases">
        <title>Gene loss provides genomic basis for host adaptation in cereal stripe rust fungi.</title>
        <authorList>
            <person name="Xia C."/>
        </authorList>
    </citation>
    <scope>NUCLEOTIDE SEQUENCE [LARGE SCALE GENOMIC DNA]</scope>
    <source>
        <strain evidence="2 3">93TX-2</strain>
    </source>
</reference>
<feature type="region of interest" description="Disordered" evidence="1">
    <location>
        <begin position="688"/>
        <end position="708"/>
    </location>
</feature>
<dbReference type="OrthoDB" id="3269001at2759"/>
<feature type="region of interest" description="Disordered" evidence="1">
    <location>
        <begin position="410"/>
        <end position="458"/>
    </location>
</feature>
<feature type="region of interest" description="Disordered" evidence="1">
    <location>
        <begin position="472"/>
        <end position="516"/>
    </location>
</feature>
<evidence type="ECO:0000256" key="1">
    <source>
        <dbReference type="SAM" id="MobiDB-lite"/>
    </source>
</evidence>
<dbReference type="Proteomes" id="UP000238274">
    <property type="component" value="Unassembled WGS sequence"/>
</dbReference>
<gene>
    <name evidence="2" type="ORF">PSHT_09312</name>
</gene>
<protein>
    <submittedName>
        <fullName evidence="2">Uncharacterized protein</fullName>
    </submittedName>
</protein>
<dbReference type="AlphaFoldDB" id="A0A2S4VHX8"/>
<dbReference type="PANTHER" id="PTHR46579:SF2">
    <property type="entry name" value="C2H2-TYPE DOMAIN-CONTAINING PROTEIN"/>
    <property type="match status" value="1"/>
</dbReference>
<feature type="compositionally biased region" description="Basic and acidic residues" evidence="1">
    <location>
        <begin position="410"/>
        <end position="421"/>
    </location>
</feature>
<dbReference type="InterPro" id="IPR004242">
    <property type="entry name" value="Transposase_21"/>
</dbReference>
<sequence length="912" mass="101462">MLKNIPASMSTVTRRLGLDCVFQEQAACPKCWTLYEAIPDTETWAKQKLHLTVTSRCTARFFTTARSLSTSAEQIRKCDEPVFKEFMVSGKPAWRPIKVSATRSSRLAEEEAYSAPVEDLIDAPLRYTRQDGVIKDIWDGSVWNTLKFPTTDSEPYASTSGNLVFSLYVDWFNPHGNKVGGKCLEAGAITLVCLNLPPAERYHEENVFLFGITPGQPSADHIFNVLQPLVDKFLVFSNGVHFDQTSRFPTGQTIRAIMLPLIADLPALRKVAGFASHSATLFCSFCKLPRSKINIVDPQQFPPRQHEDHIEWARKWLDSPDRTRKTAIVKEQGVRYSPLNELPYWKPLEHSSIDVMHALSLGVMKDHSLSYLGLAVTGKKLEADLKKLASKQPSAEATVFEVLLERKTVSKKRHAEEDEHPAKRRLTTQNVRALADTSQQVPISADGRLASSSRGSQASLATVHQYTLRARLSNQKTSQSSQATVNPRKAPSRGSRQSNAESMASEAETHDEQDSVADRHLDDHMPSLLPEELLCVRRAIEQTSLPSWVDRLPLQLGAASAGSLKAAEWGILYAVFYPLVLLPLWNLCDANEDRNIIRKLGKTSSHRPYEAHSANWPNVKSKPNIHLLQHFPGVIERFGPPASFAAWAQERLNGLLGKAKTNNHAGTLSKTLFRRWIQRATLKHLSGLTDRNIDEGSQGRKPTNSPTPLQADLYDEWLDHLNTYPPYSSTKWVRDAPEVEPADSTIIKPMAMLQTCFKDSQKKNYTVETGHAGNSYIHFTLGGKDLFGSIQALFATEQIPNAIFAQVALFLDVDQKGSPINPYRELSSLHYQLLARPKIPKTIVICIKHVIGHIAVLSNVSGVFGIDTETVSVAIVHHLSSHDHPTELLATPPTSSASRGVLDDRPSLDSPT</sequence>
<reference evidence="3" key="2">
    <citation type="journal article" date="2018" name="BMC Genomics">
        <title>Genomic insights into host adaptation between the wheat stripe rust pathogen (Puccinia striiformis f. sp. tritici) and the barley stripe rust pathogen (Puccinia striiformis f. sp. hordei).</title>
        <authorList>
            <person name="Xia C."/>
            <person name="Wang M."/>
            <person name="Yin C."/>
            <person name="Cornejo O.E."/>
            <person name="Hulbert S.H."/>
            <person name="Chen X."/>
        </authorList>
    </citation>
    <scope>NUCLEOTIDE SEQUENCE [LARGE SCALE GENOMIC DNA]</scope>
    <source>
        <strain evidence="3">93TX-2</strain>
    </source>
</reference>
<feature type="region of interest" description="Disordered" evidence="1">
    <location>
        <begin position="885"/>
        <end position="912"/>
    </location>
</feature>
<name>A0A2S4VHX8_9BASI</name>
<dbReference type="EMBL" id="PKSM01000131">
    <property type="protein sequence ID" value="POW09075.1"/>
    <property type="molecule type" value="Genomic_DNA"/>
</dbReference>
<dbReference type="PANTHER" id="PTHR46579">
    <property type="entry name" value="F5/8 TYPE C DOMAIN-CONTAINING PROTEIN-RELATED"/>
    <property type="match status" value="1"/>
</dbReference>